<evidence type="ECO:0000256" key="5">
    <source>
        <dbReference type="ARBA" id="ARBA00022598"/>
    </source>
</evidence>
<gene>
    <name evidence="11 14" type="primary">hisS</name>
    <name evidence="14" type="ORF">HMPREF9220_1367</name>
</gene>
<keyword evidence="7 11" id="KW-0067">ATP-binding</keyword>
<dbReference type="InterPro" id="IPR006195">
    <property type="entry name" value="aa-tRNA-synth_II"/>
</dbReference>
<feature type="binding site" evidence="12">
    <location>
        <begin position="79"/>
        <end position="81"/>
    </location>
    <ligand>
        <name>L-histidine</name>
        <dbReference type="ChEBI" id="CHEBI:57595"/>
    </ligand>
</feature>
<evidence type="ECO:0000256" key="4">
    <source>
        <dbReference type="ARBA" id="ARBA00022490"/>
    </source>
</evidence>
<evidence type="ECO:0000313" key="14">
    <source>
        <dbReference type="EMBL" id="EFR43322.1"/>
    </source>
</evidence>
<reference evidence="14 15" key="1">
    <citation type="submission" date="2010-11" db="EMBL/GenBank/DDBJ databases">
        <authorList>
            <person name="Durkin A.S."/>
            <person name="Madupu R."/>
            <person name="Torralba M."/>
            <person name="Gillis M."/>
            <person name="Methe B."/>
            <person name="Sutton G."/>
            <person name="Nelson K.E."/>
        </authorList>
    </citation>
    <scope>NUCLEOTIDE SEQUENCE [LARGE SCALE GENOMIC DNA]</scope>
    <source>
        <strain evidence="14 15">UPII 345-E</strain>
    </source>
</reference>
<comment type="catalytic activity">
    <reaction evidence="10 11">
        <text>tRNA(His) + L-histidine + ATP = L-histidyl-tRNA(His) + AMP + diphosphate + H(+)</text>
        <dbReference type="Rhea" id="RHEA:17313"/>
        <dbReference type="Rhea" id="RHEA-COMP:9665"/>
        <dbReference type="Rhea" id="RHEA-COMP:9689"/>
        <dbReference type="ChEBI" id="CHEBI:15378"/>
        <dbReference type="ChEBI" id="CHEBI:30616"/>
        <dbReference type="ChEBI" id="CHEBI:33019"/>
        <dbReference type="ChEBI" id="CHEBI:57595"/>
        <dbReference type="ChEBI" id="CHEBI:78442"/>
        <dbReference type="ChEBI" id="CHEBI:78527"/>
        <dbReference type="ChEBI" id="CHEBI:456215"/>
        <dbReference type="EC" id="6.1.1.21"/>
    </reaction>
</comment>
<feature type="binding site" evidence="12">
    <location>
        <begin position="259"/>
        <end position="260"/>
    </location>
    <ligand>
        <name>L-histidine</name>
        <dbReference type="ChEBI" id="CHEBI:57595"/>
    </ligand>
</feature>
<dbReference type="PANTHER" id="PTHR43707:SF1">
    <property type="entry name" value="HISTIDINE--TRNA LIGASE, MITOCHONDRIAL-RELATED"/>
    <property type="match status" value="1"/>
</dbReference>
<dbReference type="Gene3D" id="3.40.50.800">
    <property type="entry name" value="Anticodon-binding domain"/>
    <property type="match status" value="1"/>
</dbReference>
<dbReference type="GO" id="GO:0016740">
    <property type="term" value="F:transferase activity"/>
    <property type="evidence" value="ECO:0007669"/>
    <property type="project" value="UniProtKB-ARBA"/>
</dbReference>
<dbReference type="EMBL" id="AENT01000001">
    <property type="protein sequence ID" value="EFR43322.1"/>
    <property type="molecule type" value="Genomic_DNA"/>
</dbReference>
<keyword evidence="4 11" id="KW-0963">Cytoplasm</keyword>
<dbReference type="Pfam" id="PF13393">
    <property type="entry name" value="tRNA-synt_His"/>
    <property type="match status" value="1"/>
</dbReference>
<comment type="subunit">
    <text evidence="3 11">Homodimer.</text>
</comment>
<dbReference type="Gene3D" id="3.30.930.10">
    <property type="entry name" value="Bira Bifunctional Protein, Domain 2"/>
    <property type="match status" value="1"/>
</dbReference>
<dbReference type="SUPFAM" id="SSF52954">
    <property type="entry name" value="Class II aaRS ABD-related"/>
    <property type="match status" value="1"/>
</dbReference>
<dbReference type="InterPro" id="IPR033656">
    <property type="entry name" value="HisRS_anticodon"/>
</dbReference>
<feature type="binding site" evidence="12">
    <location>
        <position position="255"/>
    </location>
    <ligand>
        <name>L-histidine</name>
        <dbReference type="ChEBI" id="CHEBI:57595"/>
    </ligand>
</feature>
<feature type="domain" description="Aminoacyl-transfer RNA synthetases class-II family profile" evidence="13">
    <location>
        <begin position="1"/>
        <end position="312"/>
    </location>
</feature>
<feature type="binding site" evidence="12">
    <location>
        <position position="124"/>
    </location>
    <ligand>
        <name>L-histidine</name>
        <dbReference type="ChEBI" id="CHEBI:57595"/>
    </ligand>
</feature>
<dbReference type="GO" id="GO:0006427">
    <property type="term" value="P:histidyl-tRNA aminoacylation"/>
    <property type="evidence" value="ECO:0007669"/>
    <property type="project" value="UniProtKB-UniRule"/>
</dbReference>
<keyword evidence="8 11" id="KW-0648">Protein biosynthesis</keyword>
<keyword evidence="5 11" id="KW-0436">Ligase</keyword>
<dbReference type="PROSITE" id="PS50862">
    <property type="entry name" value="AA_TRNA_LIGASE_II"/>
    <property type="match status" value="1"/>
</dbReference>
<dbReference type="HAMAP" id="MF_00127">
    <property type="entry name" value="His_tRNA_synth"/>
    <property type="match status" value="1"/>
</dbReference>
<dbReference type="CDD" id="cd00859">
    <property type="entry name" value="HisRS_anticodon"/>
    <property type="match status" value="1"/>
</dbReference>
<name>E4L774_9FIRM</name>
<evidence type="ECO:0000256" key="3">
    <source>
        <dbReference type="ARBA" id="ARBA00011738"/>
    </source>
</evidence>
<evidence type="ECO:0000256" key="2">
    <source>
        <dbReference type="ARBA" id="ARBA00008226"/>
    </source>
</evidence>
<organism evidence="14 15">
    <name type="scientific">Dialister micraerophilus UPII 345-E</name>
    <dbReference type="NCBI Taxonomy" id="910314"/>
    <lineage>
        <taxon>Bacteria</taxon>
        <taxon>Bacillati</taxon>
        <taxon>Bacillota</taxon>
        <taxon>Negativicutes</taxon>
        <taxon>Veillonellales</taxon>
        <taxon>Veillonellaceae</taxon>
        <taxon>Dialister</taxon>
    </lineage>
</organism>
<dbReference type="InterPro" id="IPR045864">
    <property type="entry name" value="aa-tRNA-synth_II/BPL/LPL"/>
</dbReference>
<dbReference type="SUPFAM" id="SSF55681">
    <property type="entry name" value="Class II aaRS and biotin synthetases"/>
    <property type="match status" value="1"/>
</dbReference>
<dbReference type="RefSeq" id="WP_007553641.1">
    <property type="nucleotide sequence ID" value="NZ_AENT01000001.1"/>
</dbReference>
<comment type="subcellular location">
    <subcellularLocation>
        <location evidence="1 11">Cytoplasm</location>
    </subcellularLocation>
</comment>
<dbReference type="InterPro" id="IPR004154">
    <property type="entry name" value="Anticodon-bd"/>
</dbReference>
<protein>
    <recommendedName>
        <fullName evidence="11">Histidine--tRNA ligase</fullName>
        <ecNumber evidence="11">6.1.1.21</ecNumber>
    </recommendedName>
    <alternativeName>
        <fullName evidence="11">Histidyl-tRNA synthetase</fullName>
        <shortName evidence="11">HisRS</shortName>
    </alternativeName>
</protein>
<keyword evidence="9 11" id="KW-0030">Aminoacyl-tRNA synthetase</keyword>
<dbReference type="CDD" id="cd00773">
    <property type="entry name" value="HisRS-like_core"/>
    <property type="match status" value="1"/>
</dbReference>
<keyword evidence="6 11" id="KW-0547">Nucleotide-binding</keyword>
<evidence type="ECO:0000256" key="11">
    <source>
        <dbReference type="HAMAP-Rule" id="MF_00127"/>
    </source>
</evidence>
<dbReference type="GO" id="GO:0005524">
    <property type="term" value="F:ATP binding"/>
    <property type="evidence" value="ECO:0007669"/>
    <property type="project" value="UniProtKB-UniRule"/>
</dbReference>
<accession>E4L774</accession>
<dbReference type="GO" id="GO:0004821">
    <property type="term" value="F:histidine-tRNA ligase activity"/>
    <property type="evidence" value="ECO:0007669"/>
    <property type="project" value="UniProtKB-UniRule"/>
</dbReference>
<dbReference type="Proteomes" id="UP000004594">
    <property type="component" value="Unassembled WGS sequence"/>
</dbReference>
<evidence type="ECO:0000256" key="12">
    <source>
        <dbReference type="PIRSR" id="PIRSR001549-1"/>
    </source>
</evidence>
<evidence type="ECO:0000256" key="6">
    <source>
        <dbReference type="ARBA" id="ARBA00022741"/>
    </source>
</evidence>
<dbReference type="GO" id="GO:0140096">
    <property type="term" value="F:catalytic activity, acting on a protein"/>
    <property type="evidence" value="ECO:0007669"/>
    <property type="project" value="UniProtKB-ARBA"/>
</dbReference>
<feature type="binding site" evidence="12">
    <location>
        <position position="110"/>
    </location>
    <ligand>
        <name>L-histidine</name>
        <dbReference type="ChEBI" id="CHEBI:57595"/>
    </ligand>
</feature>
<dbReference type="FunFam" id="3.30.930.10:FF:000005">
    <property type="entry name" value="Histidine--tRNA ligase"/>
    <property type="match status" value="1"/>
</dbReference>
<evidence type="ECO:0000256" key="8">
    <source>
        <dbReference type="ARBA" id="ARBA00022917"/>
    </source>
</evidence>
<evidence type="ECO:0000313" key="15">
    <source>
        <dbReference type="Proteomes" id="UP000004594"/>
    </source>
</evidence>
<dbReference type="InterPro" id="IPR015807">
    <property type="entry name" value="His-tRNA-ligase"/>
</dbReference>
<dbReference type="InterPro" id="IPR041715">
    <property type="entry name" value="HisRS-like_core"/>
</dbReference>
<evidence type="ECO:0000256" key="1">
    <source>
        <dbReference type="ARBA" id="ARBA00004496"/>
    </source>
</evidence>
<dbReference type="InterPro" id="IPR036621">
    <property type="entry name" value="Anticodon-bd_dom_sf"/>
</dbReference>
<dbReference type="GO" id="GO:0005737">
    <property type="term" value="C:cytoplasm"/>
    <property type="evidence" value="ECO:0007669"/>
    <property type="project" value="UniProtKB-SubCell"/>
</dbReference>
<evidence type="ECO:0000256" key="10">
    <source>
        <dbReference type="ARBA" id="ARBA00047639"/>
    </source>
</evidence>
<evidence type="ECO:0000259" key="13">
    <source>
        <dbReference type="PROSITE" id="PS50862"/>
    </source>
</evidence>
<comment type="caution">
    <text evidence="14">The sequence shown here is derived from an EMBL/GenBank/DDBJ whole genome shotgun (WGS) entry which is preliminary data.</text>
</comment>
<evidence type="ECO:0000256" key="7">
    <source>
        <dbReference type="ARBA" id="ARBA00022840"/>
    </source>
</evidence>
<proteinExistence type="inferred from homology"/>
<dbReference type="OrthoDB" id="9800814at2"/>
<comment type="similarity">
    <text evidence="2 11">Belongs to the class-II aminoacyl-tRNA synthetase family.</text>
</comment>
<sequence length="418" mass="47863">MKKIRGTQDILPENIYKWQYLEREIRQICDLYGFKEIRTPIFEATELFLRGIGDTTDVVTKEMYTFNDRGGRSITLRPENTAAVVRSYLENKMYADNTTHKLFYIGSMFRYDRPQAGRYREFHQFGLEALGSDNPYVDAEVIDLAVQFFKDLGLKELKLHINSVGHIECRKVFHEKLIAFLEPKKDELCEDCNTRLYKNPLRVLDCKNTTCKRIIDGAPNIVDCLCDDCSEKFEKLKTYLDELGIEYIVDPLLVRGLDYYTNTAFEIMYEPLGAQSTICGGGRYDGLVNEIGGIQVPGIGFAIGMERLVLALEKQNLFPEVKNENQVFIATVGENAIIKGVGIVKALRREQIHVGIAMQGKSLKSLLKQADKEKYQFVLIIGEDELQKGKAILKNMETKEQKEIDFESIVEVVKKMVK</sequence>
<dbReference type="PIRSF" id="PIRSF001549">
    <property type="entry name" value="His-tRNA_synth"/>
    <property type="match status" value="1"/>
</dbReference>
<dbReference type="InterPro" id="IPR004516">
    <property type="entry name" value="HisRS/HisZ"/>
</dbReference>
<dbReference type="EC" id="6.1.1.21" evidence="11"/>
<dbReference type="eggNOG" id="COG0124">
    <property type="taxonomic scope" value="Bacteria"/>
</dbReference>
<feature type="binding site" evidence="12">
    <location>
        <position position="128"/>
    </location>
    <ligand>
        <name>L-histidine</name>
        <dbReference type="ChEBI" id="CHEBI:57595"/>
    </ligand>
</feature>
<dbReference type="NCBIfam" id="TIGR00442">
    <property type="entry name" value="hisS"/>
    <property type="match status" value="1"/>
</dbReference>
<dbReference type="Pfam" id="PF03129">
    <property type="entry name" value="HGTP_anticodon"/>
    <property type="match status" value="1"/>
</dbReference>
<dbReference type="PANTHER" id="PTHR43707">
    <property type="entry name" value="HISTIDYL-TRNA SYNTHETASE"/>
    <property type="match status" value="1"/>
</dbReference>
<evidence type="ECO:0000256" key="9">
    <source>
        <dbReference type="ARBA" id="ARBA00023146"/>
    </source>
</evidence>
<dbReference type="AlphaFoldDB" id="E4L774"/>